<dbReference type="EMBL" id="KQ085882">
    <property type="protein sequence ID" value="KLO20778.1"/>
    <property type="molecule type" value="Genomic_DNA"/>
</dbReference>
<dbReference type="InParanoid" id="A0A0H2SFZ4"/>
<reference evidence="1 2" key="1">
    <citation type="submission" date="2015-04" db="EMBL/GenBank/DDBJ databases">
        <title>Complete genome sequence of Schizopora paradoxa KUC8140, a cosmopolitan wood degrader in East Asia.</title>
        <authorList>
            <consortium name="DOE Joint Genome Institute"/>
            <person name="Min B."/>
            <person name="Park H."/>
            <person name="Jang Y."/>
            <person name="Kim J.-J."/>
            <person name="Kim K.H."/>
            <person name="Pangilinan J."/>
            <person name="Lipzen A."/>
            <person name="Riley R."/>
            <person name="Grigoriev I.V."/>
            <person name="Spatafora J.W."/>
            <person name="Choi I.-G."/>
        </authorList>
    </citation>
    <scope>NUCLEOTIDE SEQUENCE [LARGE SCALE GENOMIC DNA]</scope>
    <source>
        <strain evidence="1 2">KUC8140</strain>
    </source>
</reference>
<keyword evidence="2" id="KW-1185">Reference proteome</keyword>
<accession>A0A0H2SFZ4</accession>
<sequence length="168" mass="19745">MAGRALFSDKMVWRSLRCLTTYLIGRLGATMDISLGVICKMIGTMWSIPDSTSTLNSSPRRFCSEFKLDDGLRRAFALSFRPVMIRFNGYRITENMRVQRRDALISREGLLLQWQSYRNVPCRHAGLRRRILSELLSSSYSWVLYRSDRFRYHLMIPIQAHSIFRLIR</sequence>
<name>A0A0H2SFZ4_9AGAM</name>
<protein>
    <submittedName>
        <fullName evidence="1">Uncharacterized protein</fullName>
    </submittedName>
</protein>
<gene>
    <name evidence="1" type="ORF">SCHPADRAFT_22236</name>
</gene>
<evidence type="ECO:0000313" key="2">
    <source>
        <dbReference type="Proteomes" id="UP000053477"/>
    </source>
</evidence>
<evidence type="ECO:0000313" key="1">
    <source>
        <dbReference type="EMBL" id="KLO20778.1"/>
    </source>
</evidence>
<dbReference type="Proteomes" id="UP000053477">
    <property type="component" value="Unassembled WGS sequence"/>
</dbReference>
<organism evidence="1 2">
    <name type="scientific">Schizopora paradoxa</name>
    <dbReference type="NCBI Taxonomy" id="27342"/>
    <lineage>
        <taxon>Eukaryota</taxon>
        <taxon>Fungi</taxon>
        <taxon>Dikarya</taxon>
        <taxon>Basidiomycota</taxon>
        <taxon>Agaricomycotina</taxon>
        <taxon>Agaricomycetes</taxon>
        <taxon>Hymenochaetales</taxon>
        <taxon>Schizoporaceae</taxon>
        <taxon>Schizopora</taxon>
    </lineage>
</organism>
<dbReference type="AlphaFoldDB" id="A0A0H2SFZ4"/>
<proteinExistence type="predicted"/>